<evidence type="ECO:0000313" key="1">
    <source>
        <dbReference type="EMBL" id="AIC15703.1"/>
    </source>
</evidence>
<proteinExistence type="predicted"/>
<dbReference type="STRING" id="926571.NVIE_014620"/>
<reference evidence="1 2" key="1">
    <citation type="journal article" date="2014" name="Int. J. Syst. Evol. Microbiol.">
        <title>Nitrososphaera viennensis gen. nov., sp. nov., an aerobic and mesophilic, ammonia-oxidizing archaeon from soil and a member of the archaeal phylum Thaumarchaeota.</title>
        <authorList>
            <person name="Stieglmeier M."/>
            <person name="Klingl A."/>
            <person name="Alves R.J."/>
            <person name="Rittmann S.K."/>
            <person name="Melcher M."/>
            <person name="Leisch N."/>
            <person name="Schleper C."/>
        </authorList>
    </citation>
    <scope>NUCLEOTIDE SEQUENCE [LARGE SCALE GENOMIC DNA]</scope>
    <source>
        <strain evidence="1">EN76</strain>
    </source>
</reference>
<dbReference type="HOGENOM" id="CLU_1965630_0_0_2"/>
<evidence type="ECO:0000313" key="2">
    <source>
        <dbReference type="Proteomes" id="UP000027093"/>
    </source>
</evidence>
<dbReference type="AlphaFoldDB" id="A0A060HJK1"/>
<name>A0A060HJK1_9ARCH</name>
<accession>A0A060HJK1</accession>
<gene>
    <name evidence="1" type="ORF">NVIE_014620</name>
</gene>
<organism evidence="1 2">
    <name type="scientific">Nitrososphaera viennensis EN76</name>
    <dbReference type="NCBI Taxonomy" id="926571"/>
    <lineage>
        <taxon>Archaea</taxon>
        <taxon>Nitrososphaerota</taxon>
        <taxon>Nitrososphaeria</taxon>
        <taxon>Nitrososphaerales</taxon>
        <taxon>Nitrososphaeraceae</taxon>
        <taxon>Nitrososphaera</taxon>
    </lineage>
</organism>
<dbReference type="GeneID" id="74946726"/>
<dbReference type="KEGG" id="nvn:NVIE_014620"/>
<dbReference type="Proteomes" id="UP000027093">
    <property type="component" value="Chromosome"/>
</dbReference>
<keyword evidence="2" id="KW-1185">Reference proteome</keyword>
<protein>
    <submittedName>
        <fullName evidence="1">Uncharacterized protein</fullName>
    </submittedName>
</protein>
<dbReference type="EMBL" id="CP007536">
    <property type="protein sequence ID" value="AIC15703.1"/>
    <property type="molecule type" value="Genomic_DNA"/>
</dbReference>
<dbReference type="RefSeq" id="WP_075054655.1">
    <property type="nucleotide sequence ID" value="NZ_CP007536.1"/>
</dbReference>
<sequence length="138" mass="16355">MVNRKYADKPPMIAIQGSCINFEKEHARIMEFIGGLEWGAHAKGNVECSSAGKALGWDFFMLYFEPDFVEVLLDIYPEINKQEANTIEDCFVLWLTKMMKKKKLNYNLKLKDVPHEQTQGFRLNPDHYRNDEWMERYR</sequence>